<evidence type="ECO:0000313" key="3">
    <source>
        <dbReference type="Proteomes" id="UP000003688"/>
    </source>
</evidence>
<organism evidence="2 3">
    <name type="scientific">Pedosphaera parvula (strain Ellin514)</name>
    <dbReference type="NCBI Taxonomy" id="320771"/>
    <lineage>
        <taxon>Bacteria</taxon>
        <taxon>Pseudomonadati</taxon>
        <taxon>Verrucomicrobiota</taxon>
        <taxon>Pedosphaerae</taxon>
        <taxon>Pedosphaerales</taxon>
        <taxon>Pedosphaeraceae</taxon>
        <taxon>Pedosphaera</taxon>
    </lineage>
</organism>
<dbReference type="InterPro" id="IPR011008">
    <property type="entry name" value="Dimeric_a/b-barrel"/>
</dbReference>
<sequence length="156" mass="18194">MDYHLAQVNIARMRTAPSDPVMSKLVDRIDEMNQLAENSSGFVWRLPGAQATPEALRVLKTYFTPFEPERLFYNMSVWETVEDLKNYVYRTNHIEMLREQQAWMTHFEKPQLALWWISAGATPSIQDSATRLLSLHQNGPTPHAFNFKQLFPRPID</sequence>
<feature type="domain" description="DUF3291" evidence="1">
    <location>
        <begin position="5"/>
        <end position="149"/>
    </location>
</feature>
<name>B9XNK8_PEDPL</name>
<evidence type="ECO:0000259" key="1">
    <source>
        <dbReference type="Pfam" id="PF11695"/>
    </source>
</evidence>
<accession>B9XNK8</accession>
<keyword evidence="3" id="KW-1185">Reference proteome</keyword>
<comment type="caution">
    <text evidence="2">The sequence shown here is derived from an EMBL/GenBank/DDBJ whole genome shotgun (WGS) entry which is preliminary data.</text>
</comment>
<dbReference type="Pfam" id="PF11695">
    <property type="entry name" value="DUF3291"/>
    <property type="match status" value="1"/>
</dbReference>
<proteinExistence type="predicted"/>
<dbReference type="SUPFAM" id="SSF54909">
    <property type="entry name" value="Dimeric alpha+beta barrel"/>
    <property type="match status" value="1"/>
</dbReference>
<evidence type="ECO:0000313" key="2">
    <source>
        <dbReference type="EMBL" id="EEF58548.1"/>
    </source>
</evidence>
<protein>
    <recommendedName>
        <fullName evidence="1">DUF3291 domain-containing protein</fullName>
    </recommendedName>
</protein>
<dbReference type="STRING" id="320771.Cflav_PD1738"/>
<reference evidence="2 3" key="1">
    <citation type="journal article" date="2011" name="J. Bacteriol.">
        <title>Genome sequence of 'Pedosphaera parvula' Ellin514, an aerobic Verrucomicrobial isolate from pasture soil.</title>
        <authorList>
            <person name="Kant R."/>
            <person name="van Passel M.W."/>
            <person name="Sangwan P."/>
            <person name="Palva A."/>
            <person name="Lucas S."/>
            <person name="Copeland A."/>
            <person name="Lapidus A."/>
            <person name="Glavina Del Rio T."/>
            <person name="Dalin E."/>
            <person name="Tice H."/>
            <person name="Bruce D."/>
            <person name="Goodwin L."/>
            <person name="Pitluck S."/>
            <person name="Chertkov O."/>
            <person name="Larimer F.W."/>
            <person name="Land M.L."/>
            <person name="Hauser L."/>
            <person name="Brettin T.S."/>
            <person name="Detter J.C."/>
            <person name="Han S."/>
            <person name="de Vos W.M."/>
            <person name="Janssen P.H."/>
            <person name="Smidt H."/>
        </authorList>
    </citation>
    <scope>NUCLEOTIDE SEQUENCE [LARGE SCALE GENOMIC DNA]</scope>
    <source>
        <strain evidence="2 3">Ellin514</strain>
    </source>
</reference>
<dbReference type="OrthoDB" id="2376237at2"/>
<dbReference type="EMBL" id="ABOX02000041">
    <property type="protein sequence ID" value="EEF58548.1"/>
    <property type="molecule type" value="Genomic_DNA"/>
</dbReference>
<dbReference type="RefSeq" id="WP_007417395.1">
    <property type="nucleotide sequence ID" value="NZ_ABOX02000041.1"/>
</dbReference>
<dbReference type="Proteomes" id="UP000003688">
    <property type="component" value="Unassembled WGS sequence"/>
</dbReference>
<dbReference type="AlphaFoldDB" id="B9XNK8"/>
<dbReference type="InterPro" id="IPR021708">
    <property type="entry name" value="DUF3291"/>
</dbReference>
<gene>
    <name evidence="2" type="ORF">Cflav_PD1738</name>
</gene>